<feature type="compositionally biased region" description="Pro residues" evidence="1">
    <location>
        <begin position="271"/>
        <end position="283"/>
    </location>
</feature>
<feature type="compositionally biased region" description="Low complexity" evidence="1">
    <location>
        <begin position="254"/>
        <end position="264"/>
    </location>
</feature>
<name>A0AA39GEK5_SARSR</name>
<keyword evidence="3" id="KW-1185">Reference proteome</keyword>
<gene>
    <name evidence="2" type="ORF">NLU13_8713</name>
</gene>
<feature type="region of interest" description="Disordered" evidence="1">
    <location>
        <begin position="176"/>
        <end position="195"/>
    </location>
</feature>
<dbReference type="EMBL" id="JAPDFR010000008">
    <property type="protein sequence ID" value="KAK0384627.1"/>
    <property type="molecule type" value="Genomic_DNA"/>
</dbReference>
<evidence type="ECO:0000313" key="2">
    <source>
        <dbReference type="EMBL" id="KAK0384627.1"/>
    </source>
</evidence>
<organism evidence="2 3">
    <name type="scientific">Sarocladium strictum</name>
    <name type="common">Black bundle disease fungus</name>
    <name type="synonym">Acremonium strictum</name>
    <dbReference type="NCBI Taxonomy" id="5046"/>
    <lineage>
        <taxon>Eukaryota</taxon>
        <taxon>Fungi</taxon>
        <taxon>Dikarya</taxon>
        <taxon>Ascomycota</taxon>
        <taxon>Pezizomycotina</taxon>
        <taxon>Sordariomycetes</taxon>
        <taxon>Hypocreomycetidae</taxon>
        <taxon>Hypocreales</taxon>
        <taxon>Sarocladiaceae</taxon>
        <taxon>Sarocladium</taxon>
    </lineage>
</organism>
<reference evidence="2" key="1">
    <citation type="submission" date="2022-10" db="EMBL/GenBank/DDBJ databases">
        <title>Determination and structural analysis of whole genome sequence of Sarocladium strictum F4-1.</title>
        <authorList>
            <person name="Hu L."/>
            <person name="Jiang Y."/>
        </authorList>
    </citation>
    <scope>NUCLEOTIDE SEQUENCE</scope>
    <source>
        <strain evidence="2">F4-1</strain>
    </source>
</reference>
<proteinExistence type="predicted"/>
<accession>A0AA39GEK5</accession>
<sequence>MSTNISFGQTHQDNTPQPRTGNLQDRDTPMANTAQERSTTAYPPHVSKNHSQSTARCRTYKPLCIRSLLRKIMPEKLFRRRNKNRHPRNATQHYSASLPDRAHRTKLWVMSLPGEDDHEPARETLRGNPIVPVVPKSQQVGEPASHETDFKSWFHGRQKEQFLERVTAHAALQCQGDDATPSWQPEEPSLEPSSLSFSKVSMIDWDSFDVGESVSDPQEDPNQEHLVTSTLQSTQTDSEVSVDATSSIETQTDSPAPSSSQLAASDERKPVLPPPSEGTPEPSPQKRRRHGLLAPSYDSGAASSAADEAASDLQATGESSRTPGVRSHVLFPPGADWDNMEYYLPPLEPREDSPAVRLTTEEGEVIEDEDRMQNIGEVKISTRRHGNGKVRKKGKSVRWGGVTVVGA</sequence>
<dbReference type="Proteomes" id="UP001175261">
    <property type="component" value="Unassembled WGS sequence"/>
</dbReference>
<feature type="region of interest" description="Disordered" evidence="1">
    <location>
        <begin position="1"/>
        <end position="55"/>
    </location>
</feature>
<feature type="compositionally biased region" description="Polar residues" evidence="1">
    <location>
        <begin position="225"/>
        <end position="253"/>
    </location>
</feature>
<feature type="compositionally biased region" description="Low complexity" evidence="1">
    <location>
        <begin position="294"/>
        <end position="315"/>
    </location>
</feature>
<protein>
    <submittedName>
        <fullName evidence="2">Uncharacterized protein</fullName>
    </submittedName>
</protein>
<feature type="compositionally biased region" description="Polar residues" evidence="1">
    <location>
        <begin position="1"/>
        <end position="23"/>
    </location>
</feature>
<comment type="caution">
    <text evidence="2">The sequence shown here is derived from an EMBL/GenBank/DDBJ whole genome shotgun (WGS) entry which is preliminary data.</text>
</comment>
<evidence type="ECO:0000313" key="3">
    <source>
        <dbReference type="Proteomes" id="UP001175261"/>
    </source>
</evidence>
<feature type="region of interest" description="Disordered" evidence="1">
    <location>
        <begin position="210"/>
        <end position="337"/>
    </location>
</feature>
<feature type="compositionally biased region" description="Low complexity" evidence="1">
    <location>
        <begin position="185"/>
        <end position="195"/>
    </location>
</feature>
<feature type="compositionally biased region" description="Polar residues" evidence="1">
    <location>
        <begin position="30"/>
        <end position="41"/>
    </location>
</feature>
<evidence type="ECO:0000256" key="1">
    <source>
        <dbReference type="SAM" id="MobiDB-lite"/>
    </source>
</evidence>
<dbReference type="AlphaFoldDB" id="A0AA39GEK5"/>